<protein>
    <submittedName>
        <fullName evidence="1">Uncharacterized protein</fullName>
    </submittedName>
</protein>
<comment type="caution">
    <text evidence="1">The sequence shown here is derived from an EMBL/GenBank/DDBJ whole genome shotgun (WGS) entry which is preliminary data.</text>
</comment>
<accession>A0A133UZ54</accession>
<organism evidence="1 2">
    <name type="scientific">candidate division MSBL1 archaeon SCGC-AAA259O05</name>
    <dbReference type="NCBI Taxonomy" id="1698271"/>
    <lineage>
        <taxon>Archaea</taxon>
        <taxon>Methanobacteriati</taxon>
        <taxon>Methanobacteriota</taxon>
        <taxon>candidate division MSBL1</taxon>
    </lineage>
</organism>
<dbReference type="EMBL" id="LHXV01000088">
    <property type="protein sequence ID" value="KXA99447.1"/>
    <property type="molecule type" value="Genomic_DNA"/>
</dbReference>
<gene>
    <name evidence="1" type="ORF">AKJ41_05425</name>
</gene>
<reference evidence="1 2" key="1">
    <citation type="journal article" date="2016" name="Sci. Rep.">
        <title>Metabolic traits of an uncultured archaeal lineage -MSBL1- from brine pools of the Red Sea.</title>
        <authorList>
            <person name="Mwirichia R."/>
            <person name="Alam I."/>
            <person name="Rashid M."/>
            <person name="Vinu M."/>
            <person name="Ba-Alawi W."/>
            <person name="Anthony Kamau A."/>
            <person name="Kamanda Ngugi D."/>
            <person name="Goker M."/>
            <person name="Klenk H.P."/>
            <person name="Bajic V."/>
            <person name="Stingl U."/>
        </authorList>
    </citation>
    <scope>NUCLEOTIDE SEQUENCE [LARGE SCALE GENOMIC DNA]</scope>
    <source>
        <strain evidence="1">SCGC-AAA259O05</strain>
    </source>
</reference>
<dbReference type="Proteomes" id="UP000070344">
    <property type="component" value="Unassembled WGS sequence"/>
</dbReference>
<keyword evidence="2" id="KW-1185">Reference proteome</keyword>
<evidence type="ECO:0000313" key="1">
    <source>
        <dbReference type="EMBL" id="KXA99447.1"/>
    </source>
</evidence>
<proteinExistence type="predicted"/>
<evidence type="ECO:0000313" key="2">
    <source>
        <dbReference type="Proteomes" id="UP000070344"/>
    </source>
</evidence>
<sequence>MKSQDRKSLKPRTVPKNFCPECGGRLVVDDRSNQGETVRIAVCSSEDCDYFCWKVLDSGPEEKRNCWTLADWAIRESLSVLRDGGSASRFAPLRSLFEGVISGAR</sequence>
<dbReference type="AlphaFoldDB" id="A0A133UZ54"/>
<name>A0A133UZ54_9EURY</name>